<proteinExistence type="predicted"/>
<keyword evidence="2" id="KW-1185">Reference proteome</keyword>
<comment type="caution">
    <text evidence="1">The sequence shown here is derived from an EMBL/GenBank/DDBJ whole genome shotgun (WGS) entry which is preliminary data.</text>
</comment>
<evidence type="ECO:0000313" key="2">
    <source>
        <dbReference type="Proteomes" id="UP000600918"/>
    </source>
</evidence>
<dbReference type="AlphaFoldDB" id="A0A834U3Q7"/>
<evidence type="ECO:0000313" key="1">
    <source>
        <dbReference type="EMBL" id="KAF7415392.1"/>
    </source>
</evidence>
<protein>
    <submittedName>
        <fullName evidence="1">Uncharacterized protein</fullName>
    </submittedName>
</protein>
<organism evidence="1 2">
    <name type="scientific">Vespula pensylvanica</name>
    <name type="common">Western yellow jacket</name>
    <name type="synonym">Wasp</name>
    <dbReference type="NCBI Taxonomy" id="30213"/>
    <lineage>
        <taxon>Eukaryota</taxon>
        <taxon>Metazoa</taxon>
        <taxon>Ecdysozoa</taxon>
        <taxon>Arthropoda</taxon>
        <taxon>Hexapoda</taxon>
        <taxon>Insecta</taxon>
        <taxon>Pterygota</taxon>
        <taxon>Neoptera</taxon>
        <taxon>Endopterygota</taxon>
        <taxon>Hymenoptera</taxon>
        <taxon>Apocrita</taxon>
        <taxon>Aculeata</taxon>
        <taxon>Vespoidea</taxon>
        <taxon>Vespidae</taxon>
        <taxon>Vespinae</taxon>
        <taxon>Vespula</taxon>
    </lineage>
</organism>
<reference evidence="1" key="1">
    <citation type="journal article" date="2020" name="G3 (Bethesda)">
        <title>High-Quality Assemblies for Three Invasive Social Wasps from the &lt;i&gt;Vespula&lt;/i&gt; Genus.</title>
        <authorList>
            <person name="Harrop T.W.R."/>
            <person name="Guhlin J."/>
            <person name="McLaughlin G.M."/>
            <person name="Permina E."/>
            <person name="Stockwell P."/>
            <person name="Gilligan J."/>
            <person name="Le Lec M.F."/>
            <person name="Gruber M.A.M."/>
            <person name="Quinn O."/>
            <person name="Lovegrove M."/>
            <person name="Duncan E.J."/>
            <person name="Remnant E.J."/>
            <person name="Van Eeckhoven J."/>
            <person name="Graham B."/>
            <person name="Knapp R.A."/>
            <person name="Langford K.W."/>
            <person name="Kronenberg Z."/>
            <person name="Press M.O."/>
            <person name="Eacker S.M."/>
            <person name="Wilson-Rankin E.E."/>
            <person name="Purcell J."/>
            <person name="Lester P.J."/>
            <person name="Dearden P.K."/>
        </authorList>
    </citation>
    <scope>NUCLEOTIDE SEQUENCE</scope>
    <source>
        <strain evidence="1">Volc-1</strain>
    </source>
</reference>
<sequence length="122" mass="14568">MDVLNRRIPQYRSLDLFIACDADYWVAIKKGSPKTYGVSGEIFRGAIKIEKETTRYNPKRNFFVDSIRYRFVDDDDDDDDDDDEDDDEDNDDVLQFLADFRFDSRVRISVKLREPPDCRRRR</sequence>
<name>A0A834U3Q7_VESPE</name>
<dbReference type="EMBL" id="JACSDY010000011">
    <property type="protein sequence ID" value="KAF7415392.1"/>
    <property type="molecule type" value="Genomic_DNA"/>
</dbReference>
<dbReference type="Proteomes" id="UP000600918">
    <property type="component" value="Unassembled WGS sequence"/>
</dbReference>
<accession>A0A834U3Q7</accession>
<gene>
    <name evidence="1" type="ORF">H0235_011984</name>
</gene>